<keyword evidence="4" id="KW-1185">Reference proteome</keyword>
<protein>
    <submittedName>
        <fullName evidence="3">PorT family protein</fullName>
    </submittedName>
</protein>
<sequence>MKKIYWSLLLAGGLTVSSAHAQDIRLGVKAGLSLTSFVGDDAIGTRYKPGFHGGGMLEFSLDKNLSVQPELLVSMKGSGYENSDLRYNITYLDVPVMLKYKLDGLFLEVGPQFGFRSDSELKTNSTSIKWKNNTRDVDFGYALGLGYETPKGALVGLRYNGGATKLGYDRRLSIINLPARHIYNSALQLYVGYMFGRL</sequence>
<name>A0ABS3T9J4_9BACT</name>
<reference evidence="3 4" key="1">
    <citation type="submission" date="2021-03" db="EMBL/GenBank/DDBJ databases">
        <authorList>
            <person name="Kim M.K."/>
        </authorList>
    </citation>
    <scope>NUCLEOTIDE SEQUENCE [LARGE SCALE GENOMIC DNA]</scope>
    <source>
        <strain evidence="3 4">BT507</strain>
    </source>
</reference>
<keyword evidence="1" id="KW-0732">Signal</keyword>
<feature type="chain" id="PRO_5046582407" evidence="1">
    <location>
        <begin position="22"/>
        <end position="198"/>
    </location>
</feature>
<proteinExistence type="predicted"/>
<feature type="domain" description="Outer membrane protein beta-barrel" evidence="2">
    <location>
        <begin position="21"/>
        <end position="161"/>
    </location>
</feature>
<accession>A0ABS3T9J4</accession>
<evidence type="ECO:0000259" key="2">
    <source>
        <dbReference type="Pfam" id="PF13568"/>
    </source>
</evidence>
<evidence type="ECO:0000313" key="3">
    <source>
        <dbReference type="EMBL" id="MBO3270316.1"/>
    </source>
</evidence>
<dbReference type="Proteomes" id="UP000670527">
    <property type="component" value="Unassembled WGS sequence"/>
</dbReference>
<evidence type="ECO:0000256" key="1">
    <source>
        <dbReference type="SAM" id="SignalP"/>
    </source>
</evidence>
<gene>
    <name evidence="3" type="ORF">J4D97_06635</name>
</gene>
<dbReference type="InterPro" id="IPR025665">
    <property type="entry name" value="Beta-barrel_OMP_2"/>
</dbReference>
<dbReference type="EMBL" id="JAGETX010000002">
    <property type="protein sequence ID" value="MBO3270316.1"/>
    <property type="molecule type" value="Genomic_DNA"/>
</dbReference>
<feature type="signal peptide" evidence="1">
    <location>
        <begin position="1"/>
        <end position="21"/>
    </location>
</feature>
<evidence type="ECO:0000313" key="4">
    <source>
        <dbReference type="Proteomes" id="UP000670527"/>
    </source>
</evidence>
<dbReference type="RefSeq" id="WP_208306879.1">
    <property type="nucleotide sequence ID" value="NZ_JAGETX010000002.1"/>
</dbReference>
<dbReference type="Pfam" id="PF13568">
    <property type="entry name" value="OMP_b-brl_2"/>
    <property type="match status" value="1"/>
</dbReference>
<organism evidence="3 4">
    <name type="scientific">Hymenobacter defluvii</name>
    <dbReference type="NCBI Taxonomy" id="2054411"/>
    <lineage>
        <taxon>Bacteria</taxon>
        <taxon>Pseudomonadati</taxon>
        <taxon>Bacteroidota</taxon>
        <taxon>Cytophagia</taxon>
        <taxon>Cytophagales</taxon>
        <taxon>Hymenobacteraceae</taxon>
        <taxon>Hymenobacter</taxon>
    </lineage>
</organism>
<comment type="caution">
    <text evidence="3">The sequence shown here is derived from an EMBL/GenBank/DDBJ whole genome shotgun (WGS) entry which is preliminary data.</text>
</comment>